<sequence>MKNKNNITTVRSKFLSLVLRHSPQTIGLKLDGAGWVQTQELLVCLARAGRSMSLEELQAVVADNNKQRFAFSEDGTRIRANQGHSIPVELELTSRRPPAELYHGTATRFLDAIFREGLKRQSRHHVHLSASTETAGAVGRRHGKLALLRVDAARMAVDGHVFYCSDNGVWLTDAVPVAYLAKLET</sequence>
<dbReference type="PANTHER" id="PTHR12684">
    <property type="entry name" value="PUTATIVE PHOSPHOTRANSFERASE"/>
    <property type="match status" value="1"/>
</dbReference>
<evidence type="ECO:0000313" key="7">
    <source>
        <dbReference type="Proteomes" id="UP001561046"/>
    </source>
</evidence>
<comment type="similarity">
    <text evidence="1 5">Belongs to the KptA/TPT1 family.</text>
</comment>
<evidence type="ECO:0000256" key="1">
    <source>
        <dbReference type="ARBA" id="ARBA00009836"/>
    </source>
</evidence>
<keyword evidence="7" id="KW-1185">Reference proteome</keyword>
<gene>
    <name evidence="5" type="primary">kptA</name>
    <name evidence="6" type="ORF">AB6724_11480</name>
</gene>
<comment type="caution">
    <text evidence="6">The sequence shown here is derived from an EMBL/GenBank/DDBJ whole genome shotgun (WGS) entry which is preliminary data.</text>
</comment>
<evidence type="ECO:0000256" key="2">
    <source>
        <dbReference type="ARBA" id="ARBA00022679"/>
    </source>
</evidence>
<evidence type="ECO:0000256" key="5">
    <source>
        <dbReference type="HAMAP-Rule" id="MF_00299"/>
    </source>
</evidence>
<reference evidence="6 7" key="1">
    <citation type="journal article" date="2013" name="Int. J. Syst. Evol. Microbiol.">
        <title>Comamonas guangdongensis sp. nov., isolated from subterranean forest sediment, and emended description of the genus Comamonas.</title>
        <authorList>
            <person name="Zhang J."/>
            <person name="Wang Y."/>
            <person name="Zhou S."/>
            <person name="Wu C."/>
            <person name="He J."/>
            <person name="Li F."/>
        </authorList>
    </citation>
    <scope>NUCLEOTIDE SEQUENCE [LARGE SCALE GENOMIC DNA]</scope>
    <source>
        <strain evidence="6 7">CCTCC AB2011133</strain>
    </source>
</reference>
<dbReference type="Gene3D" id="1.10.10.970">
    <property type="entry name" value="RNA 2'-phosphotransferase, Tpt1/KptA family, N-terminal domain"/>
    <property type="match status" value="1"/>
</dbReference>
<dbReference type="PANTHER" id="PTHR12684:SF2">
    <property type="entry name" value="TRNA 2'-PHOSPHOTRANSFERASE 1"/>
    <property type="match status" value="1"/>
</dbReference>
<dbReference type="SUPFAM" id="SSF56399">
    <property type="entry name" value="ADP-ribosylation"/>
    <property type="match status" value="1"/>
</dbReference>
<dbReference type="NCBIfam" id="NF002014">
    <property type="entry name" value="PRK00819.1-4"/>
    <property type="match status" value="1"/>
</dbReference>
<dbReference type="InterPro" id="IPR002745">
    <property type="entry name" value="Ptrans_KptA/Tpt1"/>
</dbReference>
<dbReference type="RefSeq" id="WP_369338655.1">
    <property type="nucleotide sequence ID" value="NZ_JBFYGN010000011.1"/>
</dbReference>
<dbReference type="Gene3D" id="3.20.170.30">
    <property type="match status" value="1"/>
</dbReference>
<name>A0ABV3ZVJ6_9BURK</name>
<evidence type="ECO:0000256" key="4">
    <source>
        <dbReference type="ARBA" id="ARBA00025212"/>
    </source>
</evidence>
<dbReference type="InterPro" id="IPR022928">
    <property type="entry name" value="RNA_2'-PTrans_KptA"/>
</dbReference>
<proteinExistence type="inferred from homology"/>
<dbReference type="Pfam" id="PF01885">
    <property type="entry name" value="PTS_2-RNA"/>
    <property type="match status" value="1"/>
</dbReference>
<dbReference type="Proteomes" id="UP001561046">
    <property type="component" value="Unassembled WGS sequence"/>
</dbReference>
<evidence type="ECO:0000313" key="6">
    <source>
        <dbReference type="EMBL" id="MEX8193458.1"/>
    </source>
</evidence>
<dbReference type="InterPro" id="IPR042080">
    <property type="entry name" value="RNA_2'-PTrans_N"/>
</dbReference>
<dbReference type="InterPro" id="IPR042081">
    <property type="entry name" value="RNA_2'-PTrans_C"/>
</dbReference>
<dbReference type="GO" id="GO:0016740">
    <property type="term" value="F:transferase activity"/>
    <property type="evidence" value="ECO:0007669"/>
    <property type="project" value="UniProtKB-KW"/>
</dbReference>
<keyword evidence="3 5" id="KW-0520">NAD</keyword>
<evidence type="ECO:0000256" key="3">
    <source>
        <dbReference type="ARBA" id="ARBA00023027"/>
    </source>
</evidence>
<accession>A0ABV3ZVJ6</accession>
<organism evidence="6 7">
    <name type="scientific">Comamonas guangdongensis</name>
    <dbReference type="NCBI Taxonomy" id="510515"/>
    <lineage>
        <taxon>Bacteria</taxon>
        <taxon>Pseudomonadati</taxon>
        <taxon>Pseudomonadota</taxon>
        <taxon>Betaproteobacteria</taxon>
        <taxon>Burkholderiales</taxon>
        <taxon>Comamonadaceae</taxon>
        <taxon>Comamonas</taxon>
    </lineage>
</organism>
<dbReference type="HAMAP" id="MF_00299">
    <property type="entry name" value="KptA"/>
    <property type="match status" value="1"/>
</dbReference>
<protein>
    <recommendedName>
        <fullName evidence="5">Probable RNA 2'-phosphotransferase</fullName>
        <ecNumber evidence="5">2.7.1.-</ecNumber>
    </recommendedName>
</protein>
<dbReference type="EMBL" id="JBFYGN010000011">
    <property type="protein sequence ID" value="MEX8193458.1"/>
    <property type="molecule type" value="Genomic_DNA"/>
</dbReference>
<dbReference type="EC" id="2.7.1.-" evidence="5"/>
<keyword evidence="2 5" id="KW-0808">Transferase</keyword>
<comment type="function">
    <text evidence="4 5">Removes the 2'-phosphate from RNA via an intermediate in which the phosphate is ADP-ribosylated by NAD followed by a presumed transesterification to release the RNA and generate ADP-ribose 1''-2''-cyclic phosphate (APPR&gt;P). May function as an ADP-ribosylase.</text>
</comment>